<evidence type="ECO:0000256" key="5">
    <source>
        <dbReference type="ARBA" id="ARBA00023027"/>
    </source>
</evidence>
<dbReference type="GO" id="GO:0009225">
    <property type="term" value="P:nucleotide-sugar metabolic process"/>
    <property type="evidence" value="ECO:0007669"/>
    <property type="project" value="InterPro"/>
</dbReference>
<dbReference type="PANTHER" id="PTHR43000">
    <property type="entry name" value="DTDP-D-GLUCOSE 4,6-DEHYDRATASE-RELATED"/>
    <property type="match status" value="1"/>
</dbReference>
<name>A0A829CYQ7_LEPIR</name>
<dbReference type="AlphaFoldDB" id="A0A829CYQ7"/>
<dbReference type="NCBIfam" id="TIGR01181">
    <property type="entry name" value="dTDP_gluc_dehyt"/>
    <property type="match status" value="1"/>
</dbReference>
<sequence>MIENLKPIYPIPTEGYPTPAPRPRYSILDLEETRKIFGVVPHWREDLTLCLKELAEVSGKKYEKILVTGGAGFIGSNFVNLILNDTKEYQVVVFDKLTYAGNLRSLESWKKDSRFIFVKADIANKEEVSSIFQEHKFNYIAHFAAESHVDRSISGPEEFIKTNVLGTFYLLDAARLQWNGSYEGKKFLHVSTDEVFGTLGDSGYFTEETPYAPNSPYSASKASSDHIVRSYYHTYHMPVVTTNCSNNYGPYHFPEKLIPLMILNCLQGKPLPVYGDGKNIRDWLYVKDHCEALRVALFQGLSGETYNIGTRNEKKNIDIVDSICSIMDELHPSGAPHSKLIQYVKDRPGHDFRYAIDPSKIEKELGWKPKFAFESALKETVRWYLENESWWKEILSGQYKEYYENQYEKR</sequence>
<evidence type="ECO:0000256" key="3">
    <source>
        <dbReference type="ARBA" id="ARBA00008178"/>
    </source>
</evidence>
<feature type="domain" description="NAD(P)-binding" evidence="9">
    <location>
        <begin position="66"/>
        <end position="380"/>
    </location>
</feature>
<comment type="cofactor">
    <cofactor evidence="2 7">
        <name>NAD(+)</name>
        <dbReference type="ChEBI" id="CHEBI:57540"/>
    </cofactor>
</comment>
<feature type="domain" description="RmlD-like substrate binding" evidence="8">
    <location>
        <begin position="6"/>
        <end position="54"/>
    </location>
</feature>
<evidence type="ECO:0000256" key="1">
    <source>
        <dbReference type="ARBA" id="ARBA00001539"/>
    </source>
</evidence>
<dbReference type="EMBL" id="AFJL02000200">
    <property type="protein sequence ID" value="EMY03207.1"/>
    <property type="molecule type" value="Genomic_DNA"/>
</dbReference>
<evidence type="ECO:0000313" key="11">
    <source>
        <dbReference type="Proteomes" id="UP000012329"/>
    </source>
</evidence>
<evidence type="ECO:0000256" key="2">
    <source>
        <dbReference type="ARBA" id="ARBA00001911"/>
    </source>
</evidence>
<dbReference type="Gene3D" id="3.90.25.10">
    <property type="entry name" value="UDP-galactose 4-epimerase, domain 1"/>
    <property type="match status" value="2"/>
</dbReference>
<keyword evidence="5" id="KW-0520">NAD</keyword>
<evidence type="ECO:0000259" key="9">
    <source>
        <dbReference type="Pfam" id="PF16363"/>
    </source>
</evidence>
<reference evidence="10 11" key="1">
    <citation type="submission" date="2013-02" db="EMBL/GenBank/DDBJ databases">
        <authorList>
            <person name="Harkins D.M."/>
            <person name="Durkin A.S."/>
            <person name="Brinkac L.M."/>
            <person name="Haft D.H."/>
            <person name="Selengut J.D."/>
            <person name="Sanka R."/>
            <person name="DePew J."/>
            <person name="Purushe J."/>
            <person name="Whelen A.C."/>
            <person name="Vinetz J.M."/>
            <person name="Sutton G.G."/>
            <person name="Nierman W.C."/>
            <person name="Fouts D.E."/>
        </authorList>
    </citation>
    <scope>NUCLEOTIDE SEQUENCE [LARGE SCALE GENOMIC DNA]</scope>
    <source>
        <strain evidence="10 11">2002000626</strain>
    </source>
</reference>
<gene>
    <name evidence="10" type="primary">rfbB</name>
    <name evidence="10" type="ORF">LEP1GSC029_0019</name>
</gene>
<proteinExistence type="inferred from homology"/>
<comment type="caution">
    <text evidence="10">The sequence shown here is derived from an EMBL/GenBank/DDBJ whole genome shotgun (WGS) entry which is preliminary data.</text>
</comment>
<dbReference type="GO" id="GO:0008460">
    <property type="term" value="F:dTDP-glucose 4,6-dehydratase activity"/>
    <property type="evidence" value="ECO:0007669"/>
    <property type="project" value="UniProtKB-EC"/>
</dbReference>
<dbReference type="Gene3D" id="3.40.50.720">
    <property type="entry name" value="NAD(P)-binding Rossmann-like Domain"/>
    <property type="match status" value="1"/>
</dbReference>
<evidence type="ECO:0000313" key="10">
    <source>
        <dbReference type="EMBL" id="EMY03207.1"/>
    </source>
</evidence>
<dbReference type="CDD" id="cd05246">
    <property type="entry name" value="dTDP_GD_SDR_e"/>
    <property type="match status" value="1"/>
</dbReference>
<dbReference type="InterPro" id="IPR029903">
    <property type="entry name" value="RmlD-like-bd"/>
</dbReference>
<dbReference type="Pfam" id="PF04321">
    <property type="entry name" value="RmlD_sub_bind"/>
    <property type="match status" value="1"/>
</dbReference>
<evidence type="ECO:0000256" key="4">
    <source>
        <dbReference type="ARBA" id="ARBA00011990"/>
    </source>
</evidence>
<dbReference type="Pfam" id="PF16363">
    <property type="entry name" value="GDP_Man_Dehyd"/>
    <property type="match status" value="1"/>
</dbReference>
<protein>
    <recommendedName>
        <fullName evidence="4 7">dTDP-glucose 4,6-dehydratase</fullName>
        <ecNumber evidence="4 7">4.2.1.46</ecNumber>
    </recommendedName>
</protein>
<comment type="catalytic activity">
    <reaction evidence="1 7">
        <text>dTDP-alpha-D-glucose = dTDP-4-dehydro-6-deoxy-alpha-D-glucose + H2O</text>
        <dbReference type="Rhea" id="RHEA:17221"/>
        <dbReference type="ChEBI" id="CHEBI:15377"/>
        <dbReference type="ChEBI" id="CHEBI:57477"/>
        <dbReference type="ChEBI" id="CHEBI:57649"/>
        <dbReference type="EC" id="4.2.1.46"/>
    </reaction>
</comment>
<dbReference type="InterPro" id="IPR016040">
    <property type="entry name" value="NAD(P)-bd_dom"/>
</dbReference>
<dbReference type="InterPro" id="IPR005888">
    <property type="entry name" value="dTDP_Gluc_deHydtase"/>
</dbReference>
<evidence type="ECO:0000256" key="6">
    <source>
        <dbReference type="ARBA" id="ARBA00023239"/>
    </source>
</evidence>
<evidence type="ECO:0000256" key="7">
    <source>
        <dbReference type="RuleBase" id="RU004473"/>
    </source>
</evidence>
<dbReference type="EC" id="4.2.1.46" evidence="4 7"/>
<organism evidence="10 11">
    <name type="scientific">Leptospira interrogans str. 2002000626</name>
    <dbReference type="NCBI Taxonomy" id="996803"/>
    <lineage>
        <taxon>Bacteria</taxon>
        <taxon>Pseudomonadati</taxon>
        <taxon>Spirochaetota</taxon>
        <taxon>Spirochaetia</taxon>
        <taxon>Leptospirales</taxon>
        <taxon>Leptospiraceae</taxon>
        <taxon>Leptospira</taxon>
    </lineage>
</organism>
<dbReference type="Proteomes" id="UP000012329">
    <property type="component" value="Unassembled WGS sequence"/>
</dbReference>
<comment type="similarity">
    <text evidence="3 7">Belongs to the NAD(P)-dependent epimerase/dehydratase family. dTDP-glucose dehydratase subfamily.</text>
</comment>
<dbReference type="SUPFAM" id="SSF51735">
    <property type="entry name" value="NAD(P)-binding Rossmann-fold domains"/>
    <property type="match status" value="2"/>
</dbReference>
<dbReference type="InterPro" id="IPR036291">
    <property type="entry name" value="NAD(P)-bd_dom_sf"/>
</dbReference>
<keyword evidence="6 7" id="KW-0456">Lyase</keyword>
<accession>A0A829CYQ7</accession>
<evidence type="ECO:0000259" key="8">
    <source>
        <dbReference type="Pfam" id="PF04321"/>
    </source>
</evidence>